<dbReference type="InterPro" id="IPR013225">
    <property type="entry name" value="PaaX_C"/>
</dbReference>
<dbReference type="InterPro" id="IPR036388">
    <property type="entry name" value="WH-like_DNA-bd_sf"/>
</dbReference>
<dbReference type="Pfam" id="PF07848">
    <property type="entry name" value="PaaX"/>
    <property type="match status" value="1"/>
</dbReference>
<protein>
    <submittedName>
        <fullName evidence="5">Phenylacetic acid degradation protein PaaX</fullName>
    </submittedName>
</protein>
<evidence type="ECO:0000313" key="6">
    <source>
        <dbReference type="Proteomes" id="UP000028488"/>
    </source>
</evidence>
<dbReference type="RefSeq" id="WP_235214764.1">
    <property type="nucleotide sequence ID" value="NZ_CP008947.1"/>
</dbReference>
<evidence type="ECO:0000313" key="5">
    <source>
        <dbReference type="EMBL" id="AII08404.1"/>
    </source>
</evidence>
<feature type="domain" description="Transcriptional repressor PaaX-like C-terminal" evidence="3">
    <location>
        <begin position="196"/>
        <end position="276"/>
    </location>
</feature>
<evidence type="ECO:0000259" key="2">
    <source>
        <dbReference type="Pfam" id="PF07848"/>
    </source>
</evidence>
<proteinExistence type="predicted"/>
<dbReference type="Gene3D" id="3.30.70.2650">
    <property type="match status" value="1"/>
</dbReference>
<dbReference type="PANTHER" id="PTHR30319">
    <property type="entry name" value="PHENYLACETIC ACID REGULATOR-RELATED TRANSCRIPTIONAL REPRESSOR"/>
    <property type="match status" value="1"/>
</dbReference>
<feature type="domain" description="Transcriptional repressor PaaX-like N-terminal" evidence="2">
    <location>
        <begin position="21"/>
        <end position="90"/>
    </location>
</feature>
<dbReference type="PIRSF" id="PIRSF020623">
    <property type="entry name" value="PaaX"/>
    <property type="match status" value="1"/>
</dbReference>
<evidence type="ECO:0000259" key="4">
    <source>
        <dbReference type="Pfam" id="PF20803"/>
    </source>
</evidence>
<dbReference type="GO" id="GO:0006351">
    <property type="term" value="P:DNA-templated transcription"/>
    <property type="evidence" value="ECO:0007669"/>
    <property type="project" value="InterPro"/>
</dbReference>
<feature type="compositionally biased region" description="Polar residues" evidence="1">
    <location>
        <begin position="1"/>
        <end position="11"/>
    </location>
</feature>
<evidence type="ECO:0000256" key="1">
    <source>
        <dbReference type="SAM" id="MobiDB-lite"/>
    </source>
</evidence>
<dbReference type="Pfam" id="PF08223">
    <property type="entry name" value="PaaX_C"/>
    <property type="match status" value="1"/>
</dbReference>
<dbReference type="AlphaFoldDB" id="A0A076EYK3"/>
<dbReference type="EMBL" id="CP008947">
    <property type="protein sequence ID" value="AII08404.1"/>
    <property type="molecule type" value="Genomic_DNA"/>
</dbReference>
<dbReference type="InterPro" id="IPR011965">
    <property type="entry name" value="PaaX_trns_reg"/>
</dbReference>
<name>A0A076EYK3_RHOOP</name>
<sequence length="283" mass="30689">MSSVTESMSKPGTGGSTSVGSARSALISILGEFVAPYRRPVRTAALLYALTGLGFGEAASRQAIARAGASGLITAKRDGRETKWSLTERGHQLFIEGTTRVFPDASQAARWDGRWLVVIVPVPESHRAVRKKLYAAFRWAGFGNPSPGVWVTPHVDRLAEATKVIDSLGLSPNTVSFIGSPAAAGISEDELVQRSWDLEKIAHDYDDLLTRFADKKGLSGEAALFAHLELVDALRQTPYMDPHLPDVLLPGWAGLGVVKRLQDFRTEWAPAAHAHWLSIARLD</sequence>
<gene>
    <name evidence="5" type="ORF">EP51_28840</name>
</gene>
<accession>A0A076EYK3</accession>
<dbReference type="InterPro" id="IPR012906">
    <property type="entry name" value="PaaX-like_N"/>
</dbReference>
<organism evidence="5 6">
    <name type="scientific">Rhodococcus opacus</name>
    <name type="common">Nocardia opaca</name>
    <dbReference type="NCBI Taxonomy" id="37919"/>
    <lineage>
        <taxon>Bacteria</taxon>
        <taxon>Bacillati</taxon>
        <taxon>Actinomycetota</taxon>
        <taxon>Actinomycetes</taxon>
        <taxon>Mycobacteriales</taxon>
        <taxon>Nocardiaceae</taxon>
        <taxon>Rhodococcus</taxon>
    </lineage>
</organism>
<feature type="domain" description="Transcriptional repressor PaaX-like central Cas2-like" evidence="4">
    <location>
        <begin position="109"/>
        <end position="181"/>
    </location>
</feature>
<dbReference type="PANTHER" id="PTHR30319:SF1">
    <property type="entry name" value="TRANSCRIPTIONAL REPRESSOR PAAX"/>
    <property type="match status" value="1"/>
</dbReference>
<dbReference type="Pfam" id="PF20803">
    <property type="entry name" value="PaaX_M"/>
    <property type="match status" value="1"/>
</dbReference>
<dbReference type="InterPro" id="IPR048846">
    <property type="entry name" value="PaaX-like_central"/>
</dbReference>
<dbReference type="eggNOG" id="COG3327">
    <property type="taxonomic scope" value="Bacteria"/>
</dbReference>
<dbReference type="Proteomes" id="UP000028488">
    <property type="component" value="Chromosome"/>
</dbReference>
<dbReference type="Gene3D" id="1.10.10.10">
    <property type="entry name" value="Winged helix-like DNA-binding domain superfamily/Winged helix DNA-binding domain"/>
    <property type="match status" value="1"/>
</dbReference>
<feature type="region of interest" description="Disordered" evidence="1">
    <location>
        <begin position="1"/>
        <end position="20"/>
    </location>
</feature>
<reference evidence="5 6" key="1">
    <citation type="submission" date="2014-07" db="EMBL/GenBank/DDBJ databases">
        <title>Genome Sequence of Rhodococcus opacus Strain R7, a Biodegrader of Mono- and Polycyclic Aromatic Hydrocarbons.</title>
        <authorList>
            <person name="Di Gennaro P."/>
            <person name="Zampolli J."/>
            <person name="Presti I."/>
            <person name="Cappelletti M."/>
            <person name="D'Ursi P."/>
            <person name="Orro A."/>
            <person name="Mezzelani A."/>
            <person name="Milanesi L."/>
        </authorList>
    </citation>
    <scope>NUCLEOTIDE SEQUENCE [LARGE SCALE GENOMIC DNA]</scope>
    <source>
        <strain evidence="5 6">R7</strain>
    </source>
</reference>
<evidence type="ECO:0000259" key="3">
    <source>
        <dbReference type="Pfam" id="PF08223"/>
    </source>
</evidence>